<protein>
    <recommendedName>
        <fullName evidence="2">DUF6534 domain-containing protein</fullName>
    </recommendedName>
</protein>
<organism evidence="3 4">
    <name type="scientific">Amanita muscaria (strain Koide BX008)</name>
    <dbReference type="NCBI Taxonomy" id="946122"/>
    <lineage>
        <taxon>Eukaryota</taxon>
        <taxon>Fungi</taxon>
        <taxon>Dikarya</taxon>
        <taxon>Basidiomycota</taxon>
        <taxon>Agaricomycotina</taxon>
        <taxon>Agaricomycetes</taxon>
        <taxon>Agaricomycetidae</taxon>
        <taxon>Agaricales</taxon>
        <taxon>Pluteineae</taxon>
        <taxon>Amanitaceae</taxon>
        <taxon>Amanita</taxon>
    </lineage>
</organism>
<keyword evidence="4" id="KW-1185">Reference proteome</keyword>
<reference evidence="3 4" key="1">
    <citation type="submission" date="2014-04" db="EMBL/GenBank/DDBJ databases">
        <title>Evolutionary Origins and Diversification of the Mycorrhizal Mutualists.</title>
        <authorList>
            <consortium name="DOE Joint Genome Institute"/>
            <consortium name="Mycorrhizal Genomics Consortium"/>
            <person name="Kohler A."/>
            <person name="Kuo A."/>
            <person name="Nagy L.G."/>
            <person name="Floudas D."/>
            <person name="Copeland A."/>
            <person name="Barry K.W."/>
            <person name="Cichocki N."/>
            <person name="Veneault-Fourrey C."/>
            <person name="LaButti K."/>
            <person name="Lindquist E.A."/>
            <person name="Lipzen A."/>
            <person name="Lundell T."/>
            <person name="Morin E."/>
            <person name="Murat C."/>
            <person name="Riley R."/>
            <person name="Ohm R."/>
            <person name="Sun H."/>
            <person name="Tunlid A."/>
            <person name="Henrissat B."/>
            <person name="Grigoriev I.V."/>
            <person name="Hibbett D.S."/>
            <person name="Martin F."/>
        </authorList>
    </citation>
    <scope>NUCLEOTIDE SEQUENCE [LARGE SCALE GENOMIC DNA]</scope>
    <source>
        <strain evidence="3 4">Koide BX008</strain>
    </source>
</reference>
<feature type="transmembrane region" description="Helical" evidence="1">
    <location>
        <begin position="12"/>
        <end position="37"/>
    </location>
</feature>
<accession>A0A0C2WNX1</accession>
<dbReference type="AlphaFoldDB" id="A0A0C2WNX1"/>
<dbReference type="Pfam" id="PF20152">
    <property type="entry name" value="DUF6534"/>
    <property type="match status" value="1"/>
</dbReference>
<feature type="transmembrane region" description="Helical" evidence="1">
    <location>
        <begin position="49"/>
        <end position="71"/>
    </location>
</feature>
<keyword evidence="1" id="KW-1133">Transmembrane helix</keyword>
<dbReference type="InterPro" id="IPR045339">
    <property type="entry name" value="DUF6534"/>
</dbReference>
<dbReference type="OrthoDB" id="3231781at2759"/>
<evidence type="ECO:0000313" key="4">
    <source>
        <dbReference type="Proteomes" id="UP000054549"/>
    </source>
</evidence>
<sequence length="317" mass="34980">MSMSLIVKTYGALLIGALTATFLSGMNSLQTILYFRLFPKDSRTVKSSVSAVWALDITHTALIWVAVWKYFIVNIGQIPKIDIMAPEFVPGAIVVTAVVTFIVHVQVLLYTTYLPPHRNYWISAPILFLALGRVGGAMATAGEMYRAGRFSVFAASRSEWVLSLGLVFAAMADVAIMVAMFVLLKSSREKSISLDNVIDQLIRYTLEMGTVTALTAVASMIAWLVEPHSLIFGAFYVCIEKVYAISFMGSLITRHHLRQGNDSQNSQAWKMSRGAHLVNMNQAGSAHMKSELPLQDIHVDVSQSIQYDDKASSSSRF</sequence>
<evidence type="ECO:0000256" key="1">
    <source>
        <dbReference type="SAM" id="Phobius"/>
    </source>
</evidence>
<name>A0A0C2WNX1_AMAMK</name>
<keyword evidence="1" id="KW-0812">Transmembrane</keyword>
<dbReference type="EMBL" id="KN818260">
    <property type="protein sequence ID" value="KIL63322.1"/>
    <property type="molecule type" value="Genomic_DNA"/>
</dbReference>
<feature type="transmembrane region" description="Helical" evidence="1">
    <location>
        <begin position="120"/>
        <end position="140"/>
    </location>
</feature>
<dbReference type="PANTHER" id="PTHR40465">
    <property type="entry name" value="CHROMOSOME 1, WHOLE GENOME SHOTGUN SEQUENCE"/>
    <property type="match status" value="1"/>
</dbReference>
<feature type="domain" description="DUF6534" evidence="2">
    <location>
        <begin position="169"/>
        <end position="256"/>
    </location>
</feature>
<gene>
    <name evidence="3" type="ORF">M378DRAFT_25103</name>
</gene>
<feature type="transmembrane region" description="Helical" evidence="1">
    <location>
        <begin position="160"/>
        <end position="184"/>
    </location>
</feature>
<feature type="transmembrane region" description="Helical" evidence="1">
    <location>
        <begin position="91"/>
        <end position="113"/>
    </location>
</feature>
<evidence type="ECO:0000259" key="2">
    <source>
        <dbReference type="Pfam" id="PF20152"/>
    </source>
</evidence>
<dbReference type="HOGENOM" id="CLU_046025_0_0_1"/>
<proteinExistence type="predicted"/>
<dbReference type="InParanoid" id="A0A0C2WNX1"/>
<dbReference type="STRING" id="946122.A0A0C2WNX1"/>
<feature type="transmembrane region" description="Helical" evidence="1">
    <location>
        <begin position="231"/>
        <end position="252"/>
    </location>
</feature>
<dbReference type="Proteomes" id="UP000054549">
    <property type="component" value="Unassembled WGS sequence"/>
</dbReference>
<evidence type="ECO:0000313" key="3">
    <source>
        <dbReference type="EMBL" id="KIL63322.1"/>
    </source>
</evidence>
<dbReference type="PANTHER" id="PTHR40465:SF1">
    <property type="entry name" value="DUF6534 DOMAIN-CONTAINING PROTEIN"/>
    <property type="match status" value="1"/>
</dbReference>
<keyword evidence="1" id="KW-0472">Membrane</keyword>